<feature type="transmembrane region" description="Helical" evidence="1">
    <location>
        <begin position="97"/>
        <end position="119"/>
    </location>
</feature>
<protein>
    <submittedName>
        <fullName evidence="2">Uncharacterized protein</fullName>
    </submittedName>
</protein>
<accession>A0A7W9HM16</accession>
<keyword evidence="3" id="KW-1185">Reference proteome</keyword>
<organism evidence="2 3">
    <name type="scientific">Saccharothrix ecbatanensis</name>
    <dbReference type="NCBI Taxonomy" id="1105145"/>
    <lineage>
        <taxon>Bacteria</taxon>
        <taxon>Bacillati</taxon>
        <taxon>Actinomycetota</taxon>
        <taxon>Actinomycetes</taxon>
        <taxon>Pseudonocardiales</taxon>
        <taxon>Pseudonocardiaceae</taxon>
        <taxon>Saccharothrix</taxon>
    </lineage>
</organism>
<evidence type="ECO:0000256" key="1">
    <source>
        <dbReference type="SAM" id="Phobius"/>
    </source>
</evidence>
<keyword evidence="1" id="KW-0472">Membrane</keyword>
<evidence type="ECO:0000313" key="3">
    <source>
        <dbReference type="Proteomes" id="UP000552097"/>
    </source>
</evidence>
<feature type="transmembrane region" description="Helical" evidence="1">
    <location>
        <begin position="139"/>
        <end position="156"/>
    </location>
</feature>
<comment type="caution">
    <text evidence="2">The sequence shown here is derived from an EMBL/GenBank/DDBJ whole genome shotgun (WGS) entry which is preliminary data.</text>
</comment>
<dbReference type="EMBL" id="JACHMO010000001">
    <property type="protein sequence ID" value="MBB5804798.1"/>
    <property type="molecule type" value="Genomic_DNA"/>
</dbReference>
<dbReference type="RefSeq" id="WP_184922899.1">
    <property type="nucleotide sequence ID" value="NZ_JACHMO010000001.1"/>
</dbReference>
<keyword evidence="1" id="KW-0812">Transmembrane</keyword>
<gene>
    <name evidence="2" type="ORF">F4560_004566</name>
</gene>
<sequence length="221" mass="22945">MSRRLLGAVLLLVAGVAAVLGTFLPLFRQGHAGDGGFMAVVSSWRTAYLNVPQGLDLDAFQSPRFGVPIVVAGVLLVVAAALVFLPESQRLAARYLGVGATGVLVGSVAATGSYVASLLGRTRPPEDPGAYVEDVGEGTWMLVAAAVGAVVGVVLIHSRRVVPVAGTVVYRVDDDGDEDMDTPPFGIPVSEIPVAEIPVVEVAQIPETGYERPAEGPDHPR</sequence>
<reference evidence="2 3" key="1">
    <citation type="submission" date="2020-08" db="EMBL/GenBank/DDBJ databases">
        <title>Sequencing the genomes of 1000 actinobacteria strains.</title>
        <authorList>
            <person name="Klenk H.-P."/>
        </authorList>
    </citation>
    <scope>NUCLEOTIDE SEQUENCE [LARGE SCALE GENOMIC DNA]</scope>
    <source>
        <strain evidence="2 3">DSM 45486</strain>
    </source>
</reference>
<dbReference type="Proteomes" id="UP000552097">
    <property type="component" value="Unassembled WGS sequence"/>
</dbReference>
<dbReference type="AlphaFoldDB" id="A0A7W9HM16"/>
<evidence type="ECO:0000313" key="2">
    <source>
        <dbReference type="EMBL" id="MBB5804798.1"/>
    </source>
</evidence>
<proteinExistence type="predicted"/>
<feature type="transmembrane region" description="Helical" evidence="1">
    <location>
        <begin position="65"/>
        <end position="85"/>
    </location>
</feature>
<keyword evidence="1" id="KW-1133">Transmembrane helix</keyword>
<name>A0A7W9HM16_9PSEU</name>